<dbReference type="InterPro" id="IPR051468">
    <property type="entry name" value="Fungal_SecMetab_SDRs"/>
</dbReference>
<reference evidence="1 2" key="1">
    <citation type="submission" date="2018-05" db="EMBL/GenBank/DDBJ databases">
        <title>Genomic Encyclopedia of Type Strains, Phase IV (KMG-IV): sequencing the most valuable type-strain genomes for metagenomic binning, comparative biology and taxonomic classification.</title>
        <authorList>
            <person name="Goeker M."/>
        </authorList>
    </citation>
    <scope>NUCLEOTIDE SEQUENCE [LARGE SCALE GENOMIC DNA]</scope>
    <source>
        <strain evidence="1 2">DSM 7229</strain>
    </source>
</reference>
<dbReference type="Pfam" id="PF00106">
    <property type="entry name" value="adh_short"/>
    <property type="match status" value="1"/>
</dbReference>
<dbReference type="GO" id="GO:0016491">
    <property type="term" value="F:oxidoreductase activity"/>
    <property type="evidence" value="ECO:0007669"/>
    <property type="project" value="TreeGrafter"/>
</dbReference>
<keyword evidence="2" id="KW-1185">Reference proteome</keyword>
<dbReference type="CDD" id="cd05325">
    <property type="entry name" value="carb_red_sniffer_like_SDR_c"/>
    <property type="match status" value="1"/>
</dbReference>
<protein>
    <submittedName>
        <fullName evidence="1">NAD(P)-dependent dehydrogenase (Short-subunit alcohol dehydrogenase family)</fullName>
    </submittedName>
</protein>
<accession>A0A2V2A4M9</accession>
<proteinExistence type="predicted"/>
<dbReference type="AlphaFoldDB" id="A0A2V2A4M9"/>
<dbReference type="PRINTS" id="PR00081">
    <property type="entry name" value="GDHRDH"/>
</dbReference>
<organism evidence="1 2">
    <name type="scientific">Psychrobacter immobilis</name>
    <dbReference type="NCBI Taxonomy" id="498"/>
    <lineage>
        <taxon>Bacteria</taxon>
        <taxon>Pseudomonadati</taxon>
        <taxon>Pseudomonadota</taxon>
        <taxon>Gammaproteobacteria</taxon>
        <taxon>Moraxellales</taxon>
        <taxon>Moraxellaceae</taxon>
        <taxon>Psychrobacter</taxon>
    </lineage>
</organism>
<sequence length="263" mass="28901">MNNRTYLIVGGTGGIGRAMIEHLLNGTASGNEDENANTDNCGKQGIHVFATYHHNVPDFEADNLHWISMNLCDEQSIQQAAEVIQQQTTHIDWIINCAGLLHTATQQPEKALRQVETDFFLQNMQVNALASLLIAKHFRPLLAKSARSNDKPAIFATISARVGSISDNQLGGWYSYRMSKAALNMGMKNLSIEWSRSLKDVCVVVMQPGTVNTQLSAPFQGNVAEGQLFSPAYSAECLLEVLNRMTATQSGSFVDWAGESIPW</sequence>
<dbReference type="GeneID" id="60254234"/>
<gene>
    <name evidence="1" type="ORF">C8D84_10255</name>
</gene>
<dbReference type="Proteomes" id="UP000245655">
    <property type="component" value="Unassembled WGS sequence"/>
</dbReference>
<dbReference type="InterPro" id="IPR036291">
    <property type="entry name" value="NAD(P)-bd_dom_sf"/>
</dbReference>
<dbReference type="GO" id="GO:0005737">
    <property type="term" value="C:cytoplasm"/>
    <property type="evidence" value="ECO:0007669"/>
    <property type="project" value="TreeGrafter"/>
</dbReference>
<dbReference type="PANTHER" id="PTHR43544">
    <property type="entry name" value="SHORT-CHAIN DEHYDROGENASE/REDUCTASE"/>
    <property type="match status" value="1"/>
</dbReference>
<dbReference type="EMBL" id="QGGM01000002">
    <property type="protein sequence ID" value="PWK14580.1"/>
    <property type="molecule type" value="Genomic_DNA"/>
</dbReference>
<comment type="caution">
    <text evidence="1">The sequence shown here is derived from an EMBL/GenBank/DDBJ whole genome shotgun (WGS) entry which is preliminary data.</text>
</comment>
<dbReference type="Gene3D" id="3.40.50.720">
    <property type="entry name" value="NAD(P)-binding Rossmann-like Domain"/>
    <property type="match status" value="1"/>
</dbReference>
<dbReference type="NCBIfam" id="NF006532">
    <property type="entry name" value="PRK09009.1"/>
    <property type="match status" value="1"/>
</dbReference>
<dbReference type="SUPFAM" id="SSF51735">
    <property type="entry name" value="NAD(P)-binding Rossmann-fold domains"/>
    <property type="match status" value="1"/>
</dbReference>
<evidence type="ECO:0000313" key="1">
    <source>
        <dbReference type="EMBL" id="PWK14580.1"/>
    </source>
</evidence>
<evidence type="ECO:0000313" key="2">
    <source>
        <dbReference type="Proteomes" id="UP000245655"/>
    </source>
</evidence>
<dbReference type="InterPro" id="IPR002347">
    <property type="entry name" value="SDR_fam"/>
</dbReference>
<name>A0A2V2A4M9_PSYIM</name>
<dbReference type="RefSeq" id="WP_109589743.1">
    <property type="nucleotide sequence ID" value="NZ_CAJGZY010000002.1"/>
</dbReference>
<dbReference type="PANTHER" id="PTHR43544:SF12">
    <property type="entry name" value="NAD(P)-BINDING ROSSMANN-FOLD SUPERFAMILY PROTEIN"/>
    <property type="match status" value="1"/>
</dbReference>